<organism evidence="2 3">
    <name type="scientific">Pedobacter segetis</name>
    <dbReference type="NCBI Taxonomy" id="2793069"/>
    <lineage>
        <taxon>Bacteria</taxon>
        <taxon>Pseudomonadati</taxon>
        <taxon>Bacteroidota</taxon>
        <taxon>Sphingobacteriia</taxon>
        <taxon>Sphingobacteriales</taxon>
        <taxon>Sphingobacteriaceae</taxon>
        <taxon>Pedobacter</taxon>
    </lineage>
</organism>
<reference evidence="2 3" key="1">
    <citation type="submission" date="2020-12" db="EMBL/GenBank/DDBJ databases">
        <title>Bacterial novel species Pedobacter sp. SD-b isolated from soil.</title>
        <authorList>
            <person name="Jung H.-Y."/>
        </authorList>
    </citation>
    <scope>NUCLEOTIDE SEQUENCE [LARGE SCALE GENOMIC DNA]</scope>
    <source>
        <strain evidence="2 3">SD-b</strain>
    </source>
</reference>
<dbReference type="Gene3D" id="2.60.40.1120">
    <property type="entry name" value="Carboxypeptidase-like, regulatory domain"/>
    <property type="match status" value="1"/>
</dbReference>
<keyword evidence="3" id="KW-1185">Reference proteome</keyword>
<dbReference type="SUPFAM" id="SSF74653">
    <property type="entry name" value="TolA/TonB C-terminal domain"/>
    <property type="match status" value="1"/>
</dbReference>
<comment type="caution">
    <text evidence="2">The sequence shown here is derived from an EMBL/GenBank/DDBJ whole genome shotgun (WGS) entry which is preliminary data.</text>
</comment>
<name>A0ABS1BJM2_9SPHI</name>
<feature type="region of interest" description="Disordered" evidence="1">
    <location>
        <begin position="120"/>
        <end position="146"/>
    </location>
</feature>
<gene>
    <name evidence="2" type="ORF">I5M32_08945</name>
</gene>
<sequence>MIKKVSDIELIRKYLNGQLSPAEMNSLEARALDDPFLQDALDGFSEFGLKDPDMNDLNYRLNEKLSKKEKIIGLNWGVKQWGIAASIILALTLSAIYFNQTPNNKNIALADLQKAKQIPDDEKIKTDTPTNNDKGQNNYPEIENDKKEQQIAILNDTEYPETKKAFSPGTGITLEQKETMADANMDSDEAAAAPTLEKEKIAAISAKQENLMAARSMKSAIAAPQTINIKGRVIDEKDSAAIPGVSIRNLATGNVTQTDAHGEFDIEAPKNSKLAISYIGYETITKSIENDSLNIALKQDKSQLSEVVVVGYGTPKSNENLIAGPKKGWATFRKYLDDEAKKADLNGGEVQIEFVIQADGKLTDFKVLKSFNAIADEKAVNLVKDFSGGWNGSADKTPQKASVTVKF</sequence>
<dbReference type="EMBL" id="JAEHFY010000011">
    <property type="protein sequence ID" value="MBK0383084.1"/>
    <property type="molecule type" value="Genomic_DNA"/>
</dbReference>
<protein>
    <submittedName>
        <fullName evidence="2">Carboxypeptidase-like regulatory domain-containing protein</fullName>
    </submittedName>
</protein>
<dbReference type="Pfam" id="PF13715">
    <property type="entry name" value="CarbopepD_reg_2"/>
    <property type="match status" value="1"/>
</dbReference>
<evidence type="ECO:0000313" key="3">
    <source>
        <dbReference type="Proteomes" id="UP000660024"/>
    </source>
</evidence>
<dbReference type="InterPro" id="IPR008969">
    <property type="entry name" value="CarboxyPept-like_regulatory"/>
</dbReference>
<dbReference type="SUPFAM" id="SSF49464">
    <property type="entry name" value="Carboxypeptidase regulatory domain-like"/>
    <property type="match status" value="1"/>
</dbReference>
<proteinExistence type="predicted"/>
<evidence type="ECO:0000256" key="1">
    <source>
        <dbReference type="SAM" id="MobiDB-lite"/>
    </source>
</evidence>
<accession>A0ABS1BJM2</accession>
<dbReference type="Proteomes" id="UP000660024">
    <property type="component" value="Unassembled WGS sequence"/>
</dbReference>
<feature type="compositionally biased region" description="Polar residues" evidence="1">
    <location>
        <begin position="127"/>
        <end position="139"/>
    </location>
</feature>
<dbReference type="RefSeq" id="WP_200585897.1">
    <property type="nucleotide sequence ID" value="NZ_JAEHFY010000011.1"/>
</dbReference>
<dbReference type="Gene3D" id="3.30.1150.10">
    <property type="match status" value="1"/>
</dbReference>
<evidence type="ECO:0000313" key="2">
    <source>
        <dbReference type="EMBL" id="MBK0383084.1"/>
    </source>
</evidence>